<feature type="region of interest" description="Disordered" evidence="1">
    <location>
        <begin position="1"/>
        <end position="25"/>
    </location>
</feature>
<name>A0A5B7G7S5_PORTR</name>
<accession>A0A5B7G7S5</accession>
<keyword evidence="3" id="KW-1185">Reference proteome</keyword>
<dbReference type="EMBL" id="VSRR010011502">
    <property type="protein sequence ID" value="MPC53273.1"/>
    <property type="molecule type" value="Genomic_DNA"/>
</dbReference>
<proteinExistence type="predicted"/>
<dbReference type="AlphaFoldDB" id="A0A5B7G7S5"/>
<gene>
    <name evidence="2" type="ORF">E2C01_047162</name>
</gene>
<reference evidence="2 3" key="1">
    <citation type="submission" date="2019-05" db="EMBL/GenBank/DDBJ databases">
        <title>Another draft genome of Portunus trituberculatus and its Hox gene families provides insights of decapod evolution.</title>
        <authorList>
            <person name="Jeong J.-H."/>
            <person name="Song I."/>
            <person name="Kim S."/>
            <person name="Choi T."/>
            <person name="Kim D."/>
            <person name="Ryu S."/>
            <person name="Kim W."/>
        </authorList>
    </citation>
    <scope>NUCLEOTIDE SEQUENCE [LARGE SCALE GENOMIC DNA]</scope>
    <source>
        <tissue evidence="2">Muscle</tissue>
    </source>
</reference>
<comment type="caution">
    <text evidence="2">The sequence shown here is derived from an EMBL/GenBank/DDBJ whole genome shotgun (WGS) entry which is preliminary data.</text>
</comment>
<organism evidence="2 3">
    <name type="scientific">Portunus trituberculatus</name>
    <name type="common">Swimming crab</name>
    <name type="synonym">Neptunus trituberculatus</name>
    <dbReference type="NCBI Taxonomy" id="210409"/>
    <lineage>
        <taxon>Eukaryota</taxon>
        <taxon>Metazoa</taxon>
        <taxon>Ecdysozoa</taxon>
        <taxon>Arthropoda</taxon>
        <taxon>Crustacea</taxon>
        <taxon>Multicrustacea</taxon>
        <taxon>Malacostraca</taxon>
        <taxon>Eumalacostraca</taxon>
        <taxon>Eucarida</taxon>
        <taxon>Decapoda</taxon>
        <taxon>Pleocyemata</taxon>
        <taxon>Brachyura</taxon>
        <taxon>Eubrachyura</taxon>
        <taxon>Portunoidea</taxon>
        <taxon>Portunidae</taxon>
        <taxon>Portuninae</taxon>
        <taxon>Portunus</taxon>
    </lineage>
</organism>
<evidence type="ECO:0000313" key="3">
    <source>
        <dbReference type="Proteomes" id="UP000324222"/>
    </source>
</evidence>
<protein>
    <submittedName>
        <fullName evidence="2">Uncharacterized protein</fullName>
    </submittedName>
</protein>
<evidence type="ECO:0000313" key="2">
    <source>
        <dbReference type="EMBL" id="MPC53273.1"/>
    </source>
</evidence>
<evidence type="ECO:0000256" key="1">
    <source>
        <dbReference type="SAM" id="MobiDB-lite"/>
    </source>
</evidence>
<sequence length="99" mass="10776">MYCPAPVLRPQSSPTRGSGQAAAAATCQRRPTTRHLKAEHELHQSLSEPVKLLLFTVTVCGCREVVHRPPLTDGSRQNEKQCRFLCVLPAPCAAWLAGA</sequence>
<dbReference type="Proteomes" id="UP000324222">
    <property type="component" value="Unassembled WGS sequence"/>
</dbReference>